<dbReference type="PANTHER" id="PTHR38445">
    <property type="entry name" value="HTH-TYPE TRANSCRIPTIONAL REPRESSOR YTRA"/>
    <property type="match status" value="1"/>
</dbReference>
<evidence type="ECO:0000256" key="2">
    <source>
        <dbReference type="ARBA" id="ARBA00023125"/>
    </source>
</evidence>
<feature type="domain" description="HTH gntR-type" evidence="4">
    <location>
        <begin position="11"/>
        <end position="79"/>
    </location>
</feature>
<dbReference type="eggNOG" id="COG1725">
    <property type="taxonomic scope" value="Bacteria"/>
</dbReference>
<accession>K6VNE9</accession>
<dbReference type="InterPro" id="IPR036388">
    <property type="entry name" value="WH-like_DNA-bd_sf"/>
</dbReference>
<keyword evidence="6" id="KW-1185">Reference proteome</keyword>
<organism evidence="5 6">
    <name type="scientific">Austwickia chelonae NBRC 105200</name>
    <dbReference type="NCBI Taxonomy" id="1184607"/>
    <lineage>
        <taxon>Bacteria</taxon>
        <taxon>Bacillati</taxon>
        <taxon>Actinomycetota</taxon>
        <taxon>Actinomycetes</taxon>
        <taxon>Micrococcales</taxon>
        <taxon>Dermatophilaceae</taxon>
        <taxon>Austwickia</taxon>
    </lineage>
</organism>
<dbReference type="PANTHER" id="PTHR38445:SF9">
    <property type="entry name" value="HTH-TYPE TRANSCRIPTIONAL REPRESSOR YTRA"/>
    <property type="match status" value="1"/>
</dbReference>
<dbReference type="EMBL" id="BAGZ01000008">
    <property type="protein sequence ID" value="GAB78254.1"/>
    <property type="molecule type" value="Genomic_DNA"/>
</dbReference>
<protein>
    <submittedName>
        <fullName evidence="5">Putative GntR family transcriptional regulator</fullName>
    </submittedName>
</protein>
<evidence type="ECO:0000256" key="1">
    <source>
        <dbReference type="ARBA" id="ARBA00023015"/>
    </source>
</evidence>
<evidence type="ECO:0000259" key="4">
    <source>
        <dbReference type="PROSITE" id="PS50949"/>
    </source>
</evidence>
<dbReference type="GO" id="GO:0003700">
    <property type="term" value="F:DNA-binding transcription factor activity"/>
    <property type="evidence" value="ECO:0007669"/>
    <property type="project" value="InterPro"/>
</dbReference>
<dbReference type="SUPFAM" id="SSF46785">
    <property type="entry name" value="Winged helix' DNA-binding domain"/>
    <property type="match status" value="1"/>
</dbReference>
<dbReference type="AlphaFoldDB" id="K6VNE9"/>
<name>K6VNE9_9MICO</name>
<dbReference type="InterPro" id="IPR036390">
    <property type="entry name" value="WH_DNA-bd_sf"/>
</dbReference>
<dbReference type="Proteomes" id="UP000008495">
    <property type="component" value="Unassembled WGS sequence"/>
</dbReference>
<evidence type="ECO:0000256" key="3">
    <source>
        <dbReference type="ARBA" id="ARBA00023163"/>
    </source>
</evidence>
<evidence type="ECO:0000313" key="5">
    <source>
        <dbReference type="EMBL" id="GAB78254.1"/>
    </source>
</evidence>
<dbReference type="InterPro" id="IPR000524">
    <property type="entry name" value="Tscrpt_reg_HTH_GntR"/>
</dbReference>
<gene>
    <name evidence="5" type="ORF">AUCHE_08_05000</name>
</gene>
<dbReference type="GO" id="GO:0003677">
    <property type="term" value="F:DNA binding"/>
    <property type="evidence" value="ECO:0007669"/>
    <property type="project" value="UniProtKB-KW"/>
</dbReference>
<dbReference type="Pfam" id="PF00392">
    <property type="entry name" value="GntR"/>
    <property type="match status" value="1"/>
</dbReference>
<dbReference type="Gene3D" id="1.10.10.10">
    <property type="entry name" value="Winged helix-like DNA-binding domain superfamily/Winged helix DNA-binding domain"/>
    <property type="match status" value="1"/>
</dbReference>
<dbReference type="OrthoDB" id="4307011at2"/>
<proteinExistence type="predicted"/>
<dbReference type="CDD" id="cd07377">
    <property type="entry name" value="WHTH_GntR"/>
    <property type="match status" value="1"/>
</dbReference>
<keyword evidence="3" id="KW-0804">Transcription</keyword>
<keyword evidence="1" id="KW-0805">Transcription regulation</keyword>
<dbReference type="SMART" id="SM00345">
    <property type="entry name" value="HTH_GNTR"/>
    <property type="match status" value="1"/>
</dbReference>
<dbReference type="STRING" id="100225.SAMN05421595_0770"/>
<sequence length="134" mass="13941">MVITLDPGSSVAPYEQIRDQVVEAIVGGALCAGARLPTVRQLAGDLGLAVNTVAKAYKRLEAEGHVATRGRHGTVVLPRRVVSRDESAGGDLTAGGASSEAGDEVCAAAEELVRAARRHGLDLSETIGLLRQSW</sequence>
<keyword evidence="2" id="KW-0238">DNA-binding</keyword>
<dbReference type="PROSITE" id="PS50949">
    <property type="entry name" value="HTH_GNTR"/>
    <property type="match status" value="1"/>
</dbReference>
<evidence type="ECO:0000313" key="6">
    <source>
        <dbReference type="Proteomes" id="UP000008495"/>
    </source>
</evidence>
<comment type="caution">
    <text evidence="5">The sequence shown here is derived from an EMBL/GenBank/DDBJ whole genome shotgun (WGS) entry which is preliminary data.</text>
</comment>
<reference evidence="5 6" key="1">
    <citation type="submission" date="2012-08" db="EMBL/GenBank/DDBJ databases">
        <title>Whole genome shotgun sequence of Austwickia chelonae NBRC 105200.</title>
        <authorList>
            <person name="Yoshida I."/>
            <person name="Hosoyama A."/>
            <person name="Tsuchikane K."/>
            <person name="Katsumata H."/>
            <person name="Ando Y."/>
            <person name="Ohji S."/>
            <person name="Hamada M."/>
            <person name="Tamura T."/>
            <person name="Yamazoe A."/>
            <person name="Yamazaki S."/>
            <person name="Fujita N."/>
        </authorList>
    </citation>
    <scope>NUCLEOTIDE SEQUENCE [LARGE SCALE GENOMIC DNA]</scope>
    <source>
        <strain evidence="5 6">NBRC 105200</strain>
    </source>
</reference>